<sequence>MPMVQVPTYLPRQDWLRMLSSFPFVHFSTSLGS</sequence>
<gene>
    <name evidence="1" type="ORF">FPSE_01791</name>
</gene>
<evidence type="ECO:0000313" key="2">
    <source>
        <dbReference type="Proteomes" id="UP000007978"/>
    </source>
</evidence>
<name>K3VUQ6_FUSPC</name>
<dbReference type="HOGENOM" id="CLU_3384853_0_0_1"/>
<keyword evidence="2" id="KW-1185">Reference proteome</keyword>
<dbReference type="RefSeq" id="XP_009253185.1">
    <property type="nucleotide sequence ID" value="XM_009254910.1"/>
</dbReference>
<proteinExistence type="predicted"/>
<dbReference type="EMBL" id="AFNW01000052">
    <property type="protein sequence ID" value="EKJ78003.1"/>
    <property type="molecule type" value="Genomic_DNA"/>
</dbReference>
<organism evidence="1 2">
    <name type="scientific">Fusarium pseudograminearum (strain CS3096)</name>
    <name type="common">Wheat and barley crown-rot fungus</name>
    <dbReference type="NCBI Taxonomy" id="1028729"/>
    <lineage>
        <taxon>Eukaryota</taxon>
        <taxon>Fungi</taxon>
        <taxon>Dikarya</taxon>
        <taxon>Ascomycota</taxon>
        <taxon>Pezizomycotina</taxon>
        <taxon>Sordariomycetes</taxon>
        <taxon>Hypocreomycetidae</taxon>
        <taxon>Hypocreales</taxon>
        <taxon>Nectriaceae</taxon>
        <taxon>Fusarium</taxon>
    </lineage>
</organism>
<dbReference type="KEGG" id="fpu:FPSE_01791"/>
<comment type="caution">
    <text evidence="1">The sequence shown here is derived from an EMBL/GenBank/DDBJ whole genome shotgun (WGS) entry which is preliminary data.</text>
</comment>
<dbReference type="GeneID" id="20360410"/>
<dbReference type="Proteomes" id="UP000007978">
    <property type="component" value="Chromosome 1"/>
</dbReference>
<protein>
    <submittedName>
        <fullName evidence="1">Uncharacterized protein</fullName>
    </submittedName>
</protein>
<evidence type="ECO:0000313" key="1">
    <source>
        <dbReference type="EMBL" id="EKJ78003.1"/>
    </source>
</evidence>
<accession>K3VUQ6</accession>
<reference evidence="1 2" key="1">
    <citation type="journal article" date="2012" name="PLoS Pathog.">
        <title>Comparative pathogenomics reveals horizontally acquired novel virulence genes in fungi infecting cereal hosts.</title>
        <authorList>
            <person name="Gardiner D.M."/>
            <person name="McDonald M.C."/>
            <person name="Covarelli L."/>
            <person name="Solomon P.S."/>
            <person name="Rusu A.G."/>
            <person name="Marshall M."/>
            <person name="Kazan K."/>
            <person name="Chakraborty S."/>
            <person name="McDonald B.A."/>
            <person name="Manners J.M."/>
        </authorList>
    </citation>
    <scope>NUCLEOTIDE SEQUENCE [LARGE SCALE GENOMIC DNA]</scope>
    <source>
        <strain evidence="1 2">CS3096</strain>
    </source>
</reference>
<dbReference type="AlphaFoldDB" id="K3VUQ6"/>